<protein>
    <recommendedName>
        <fullName evidence="2">Transposase MuDR plant domain-containing protein</fullName>
    </recommendedName>
</protein>
<dbReference type="EMBL" id="JACGWM010000014">
    <property type="protein sequence ID" value="KAL0328150.1"/>
    <property type="molecule type" value="Genomic_DNA"/>
</dbReference>
<comment type="caution">
    <text evidence="3">The sequence shown here is derived from an EMBL/GenBank/DDBJ whole genome shotgun (WGS) entry which is preliminary data.</text>
</comment>
<name>A0AAW2MC64_9LAMI</name>
<organism evidence="3">
    <name type="scientific">Sesamum calycinum</name>
    <dbReference type="NCBI Taxonomy" id="2727403"/>
    <lineage>
        <taxon>Eukaryota</taxon>
        <taxon>Viridiplantae</taxon>
        <taxon>Streptophyta</taxon>
        <taxon>Embryophyta</taxon>
        <taxon>Tracheophyta</taxon>
        <taxon>Spermatophyta</taxon>
        <taxon>Magnoliopsida</taxon>
        <taxon>eudicotyledons</taxon>
        <taxon>Gunneridae</taxon>
        <taxon>Pentapetalae</taxon>
        <taxon>asterids</taxon>
        <taxon>lamiids</taxon>
        <taxon>Lamiales</taxon>
        <taxon>Pedaliaceae</taxon>
        <taxon>Sesamum</taxon>
    </lineage>
</organism>
<sequence>MYERFMNESSLEFDDSSDEDYVQSGEGSDSEAPSVVLEEIECEYDNDIFLSKDPSKKELMMKLKKVMKDRKKQKTPETFETKSREHERASEGENEDDLVRKVLRNWCIKNGVDIEFLRNEATRVTAKCKVEGCEWRIHASPIQDGPAFQIKTLKGKHTCARTYENKIGNTSYLAARIENAIRDHPTIPIQQLKIRILSKCNVDVNRFKLLVAMGKDGNDNMFPIAVFILQVENRDTWGWFVGYNKGSCKNEIHPKSKSFKAAARGTRNEAARVTHLPAPRTTTQAAARGTGNEAARNITSCTKNCNPIGYFGPRTEALLGDVGSASTQTGSSIPANKSKGDNKSSLES</sequence>
<dbReference type="PANTHER" id="PTHR31973:SF187">
    <property type="entry name" value="MUTATOR TRANSPOSASE MUDRA PROTEIN"/>
    <property type="match status" value="1"/>
</dbReference>
<accession>A0AAW2MC64</accession>
<feature type="region of interest" description="Disordered" evidence="1">
    <location>
        <begin position="321"/>
        <end position="348"/>
    </location>
</feature>
<gene>
    <name evidence="3" type="ORF">Scaly_2247600</name>
</gene>
<dbReference type="Pfam" id="PF03108">
    <property type="entry name" value="DBD_Tnp_Mut"/>
    <property type="match status" value="1"/>
</dbReference>
<dbReference type="PANTHER" id="PTHR31973">
    <property type="entry name" value="POLYPROTEIN, PUTATIVE-RELATED"/>
    <property type="match status" value="1"/>
</dbReference>
<feature type="domain" description="Transposase MuDR plant" evidence="2">
    <location>
        <begin position="99"/>
        <end position="150"/>
    </location>
</feature>
<feature type="region of interest" description="Disordered" evidence="1">
    <location>
        <begin position="1"/>
        <end position="35"/>
    </location>
</feature>
<dbReference type="AlphaFoldDB" id="A0AAW2MC64"/>
<feature type="compositionally biased region" description="Basic and acidic residues" evidence="1">
    <location>
        <begin position="74"/>
        <end position="91"/>
    </location>
</feature>
<reference evidence="3" key="2">
    <citation type="journal article" date="2024" name="Plant">
        <title>Genomic evolution and insights into agronomic trait innovations of Sesamum species.</title>
        <authorList>
            <person name="Miao H."/>
            <person name="Wang L."/>
            <person name="Qu L."/>
            <person name="Liu H."/>
            <person name="Sun Y."/>
            <person name="Le M."/>
            <person name="Wang Q."/>
            <person name="Wei S."/>
            <person name="Zheng Y."/>
            <person name="Lin W."/>
            <person name="Duan Y."/>
            <person name="Cao H."/>
            <person name="Xiong S."/>
            <person name="Wang X."/>
            <person name="Wei L."/>
            <person name="Li C."/>
            <person name="Ma Q."/>
            <person name="Ju M."/>
            <person name="Zhao R."/>
            <person name="Li G."/>
            <person name="Mu C."/>
            <person name="Tian Q."/>
            <person name="Mei H."/>
            <person name="Zhang T."/>
            <person name="Gao T."/>
            <person name="Zhang H."/>
        </authorList>
    </citation>
    <scope>NUCLEOTIDE SEQUENCE</scope>
    <source>
        <strain evidence="3">KEN8</strain>
    </source>
</reference>
<dbReference type="InterPro" id="IPR004332">
    <property type="entry name" value="Transposase_MuDR"/>
</dbReference>
<feature type="compositionally biased region" description="Basic and acidic residues" evidence="1">
    <location>
        <begin position="338"/>
        <end position="348"/>
    </location>
</feature>
<feature type="compositionally biased region" description="Polar residues" evidence="1">
    <location>
        <begin position="324"/>
        <end position="335"/>
    </location>
</feature>
<feature type="region of interest" description="Disordered" evidence="1">
    <location>
        <begin position="65"/>
        <end position="95"/>
    </location>
</feature>
<evidence type="ECO:0000256" key="1">
    <source>
        <dbReference type="SAM" id="MobiDB-lite"/>
    </source>
</evidence>
<proteinExistence type="predicted"/>
<feature type="compositionally biased region" description="Acidic residues" evidence="1">
    <location>
        <begin position="11"/>
        <end position="21"/>
    </location>
</feature>
<evidence type="ECO:0000313" key="3">
    <source>
        <dbReference type="EMBL" id="KAL0328150.1"/>
    </source>
</evidence>
<reference evidence="3" key="1">
    <citation type="submission" date="2020-06" db="EMBL/GenBank/DDBJ databases">
        <authorList>
            <person name="Li T."/>
            <person name="Hu X."/>
            <person name="Zhang T."/>
            <person name="Song X."/>
            <person name="Zhang H."/>
            <person name="Dai N."/>
            <person name="Sheng W."/>
            <person name="Hou X."/>
            <person name="Wei L."/>
        </authorList>
    </citation>
    <scope>NUCLEOTIDE SEQUENCE</scope>
    <source>
        <strain evidence="3">KEN8</strain>
        <tissue evidence="3">Leaf</tissue>
    </source>
</reference>
<evidence type="ECO:0000259" key="2">
    <source>
        <dbReference type="Pfam" id="PF03108"/>
    </source>
</evidence>